<keyword evidence="2" id="KW-0969">Cilium</keyword>
<name>A0A081B9M5_9HYPH</name>
<keyword evidence="2" id="KW-0966">Cell projection</keyword>
<reference evidence="2 3" key="1">
    <citation type="submission" date="2014-07" db="EMBL/GenBank/DDBJ databases">
        <title>Tepidicaulis marinum gen. nov., sp. nov., a novel marine bacterium denitrifying nitrate to nitrous oxide strictly under microaerobic conditions.</title>
        <authorList>
            <person name="Takeuchi M."/>
            <person name="Yamagishi T."/>
            <person name="Kamagata Y."/>
            <person name="Oshima K."/>
            <person name="Hattori M."/>
            <person name="Katayama T."/>
            <person name="Hanada S."/>
            <person name="Tamaki H."/>
            <person name="Marumo K."/>
            <person name="Maeda H."/>
            <person name="Nedachi M."/>
            <person name="Iwasaki W."/>
            <person name="Suwa Y."/>
            <person name="Sakata S."/>
        </authorList>
    </citation>
    <scope>NUCLEOTIDE SEQUENCE [LARGE SCALE GENOMIC DNA]</scope>
    <source>
        <strain evidence="2 3">MA2</strain>
    </source>
</reference>
<dbReference type="SUPFAM" id="SSF160214">
    <property type="entry name" value="FlaG-like"/>
    <property type="match status" value="1"/>
</dbReference>
<keyword evidence="2" id="KW-0282">Flagellum</keyword>
<feature type="region of interest" description="Disordered" evidence="1">
    <location>
        <begin position="18"/>
        <end position="53"/>
    </location>
</feature>
<dbReference type="EMBL" id="BBIO01000005">
    <property type="protein sequence ID" value="GAK44743.1"/>
    <property type="molecule type" value="Genomic_DNA"/>
</dbReference>
<dbReference type="Pfam" id="PF03646">
    <property type="entry name" value="FlaG"/>
    <property type="match status" value="1"/>
</dbReference>
<accession>A0A081B9M5</accession>
<proteinExistence type="predicted"/>
<evidence type="ECO:0000313" key="3">
    <source>
        <dbReference type="Proteomes" id="UP000028702"/>
    </source>
</evidence>
<comment type="caution">
    <text evidence="2">The sequence shown here is derived from an EMBL/GenBank/DDBJ whole genome shotgun (WGS) entry which is preliminary data.</text>
</comment>
<dbReference type="RefSeq" id="WP_052379249.1">
    <property type="nucleotide sequence ID" value="NZ_BBIO01000005.1"/>
</dbReference>
<evidence type="ECO:0000256" key="1">
    <source>
        <dbReference type="SAM" id="MobiDB-lite"/>
    </source>
</evidence>
<dbReference type="Proteomes" id="UP000028702">
    <property type="component" value="Unassembled WGS sequence"/>
</dbReference>
<dbReference type="AlphaFoldDB" id="A0A081B9M5"/>
<dbReference type="Gene3D" id="3.30.160.170">
    <property type="entry name" value="FlaG-like"/>
    <property type="match status" value="1"/>
</dbReference>
<protein>
    <submittedName>
        <fullName evidence="2">Flagellin protein</fullName>
    </submittedName>
</protein>
<dbReference type="STRING" id="1333998.M2A_1242"/>
<evidence type="ECO:0000313" key="2">
    <source>
        <dbReference type="EMBL" id="GAK44743.1"/>
    </source>
</evidence>
<dbReference type="InterPro" id="IPR035924">
    <property type="entry name" value="FlaG-like_sf"/>
</dbReference>
<keyword evidence="3" id="KW-1185">Reference proteome</keyword>
<sequence length="121" mass="12927">MDSIAPLPGTQSLAALAAGDKPARTAEAQSVTPRPVERSRPANAAQNGQEGDEAAIRATIAEFFAENREIHVEVDDPSGRVIFQSLDKETGEVKNQVPSEDIVKLVTQLRNPRGLIVDAKA</sequence>
<dbReference type="InterPro" id="IPR005186">
    <property type="entry name" value="FlaG"/>
</dbReference>
<gene>
    <name evidence="2" type="ORF">M2A_1242</name>
</gene>
<organism evidence="2 3">
    <name type="scientific">Tepidicaulis marinus</name>
    <dbReference type="NCBI Taxonomy" id="1333998"/>
    <lineage>
        <taxon>Bacteria</taxon>
        <taxon>Pseudomonadati</taxon>
        <taxon>Pseudomonadota</taxon>
        <taxon>Alphaproteobacteria</taxon>
        <taxon>Hyphomicrobiales</taxon>
        <taxon>Parvibaculaceae</taxon>
        <taxon>Tepidicaulis</taxon>
    </lineage>
</organism>